<dbReference type="Proteomes" id="UP000594638">
    <property type="component" value="Unassembled WGS sequence"/>
</dbReference>
<proteinExistence type="predicted"/>
<dbReference type="AlphaFoldDB" id="A0A8S0S0U6"/>
<reference evidence="1 2" key="1">
    <citation type="submission" date="2019-12" db="EMBL/GenBank/DDBJ databases">
        <authorList>
            <person name="Alioto T."/>
            <person name="Alioto T."/>
            <person name="Gomez Garrido J."/>
        </authorList>
    </citation>
    <scope>NUCLEOTIDE SEQUENCE [LARGE SCALE GENOMIC DNA]</scope>
</reference>
<sequence>MLDVNKHAIAVAALAEAAFTATKAVAKVVKLTSGRVKKASTNQNDEEEQSFQFMPTPMLGTEKQSGCIQTTTTMHSQSVASHVPTDEVKFDELDDIIDVESTTLRTARTSMQQRTKAVKLNNISACKDK</sequence>
<organism evidence="1 2">
    <name type="scientific">Olea europaea subsp. europaea</name>
    <dbReference type="NCBI Taxonomy" id="158383"/>
    <lineage>
        <taxon>Eukaryota</taxon>
        <taxon>Viridiplantae</taxon>
        <taxon>Streptophyta</taxon>
        <taxon>Embryophyta</taxon>
        <taxon>Tracheophyta</taxon>
        <taxon>Spermatophyta</taxon>
        <taxon>Magnoliopsida</taxon>
        <taxon>eudicotyledons</taxon>
        <taxon>Gunneridae</taxon>
        <taxon>Pentapetalae</taxon>
        <taxon>asterids</taxon>
        <taxon>lamiids</taxon>
        <taxon>Lamiales</taxon>
        <taxon>Oleaceae</taxon>
        <taxon>Oleeae</taxon>
        <taxon>Olea</taxon>
    </lineage>
</organism>
<comment type="caution">
    <text evidence="1">The sequence shown here is derived from an EMBL/GenBank/DDBJ whole genome shotgun (WGS) entry which is preliminary data.</text>
</comment>
<accession>A0A8S0S0U6</accession>
<dbReference type="Gramene" id="OE9A048703T1">
    <property type="protein sequence ID" value="OE9A048703C1"/>
    <property type="gene ID" value="OE9A048703"/>
</dbReference>
<gene>
    <name evidence="1" type="ORF">OLEA9_A048703</name>
</gene>
<protein>
    <submittedName>
        <fullName evidence="1">Uncharacterized protein</fullName>
    </submittedName>
</protein>
<evidence type="ECO:0000313" key="1">
    <source>
        <dbReference type="EMBL" id="CAA2985020.1"/>
    </source>
</evidence>
<name>A0A8S0S0U6_OLEEU</name>
<dbReference type="EMBL" id="CACTIH010003788">
    <property type="protein sequence ID" value="CAA2985020.1"/>
    <property type="molecule type" value="Genomic_DNA"/>
</dbReference>
<evidence type="ECO:0000313" key="2">
    <source>
        <dbReference type="Proteomes" id="UP000594638"/>
    </source>
</evidence>
<keyword evidence="2" id="KW-1185">Reference proteome</keyword>